<evidence type="ECO:0000313" key="6">
    <source>
        <dbReference type="Proteomes" id="UP001206925"/>
    </source>
</evidence>
<evidence type="ECO:0000259" key="4">
    <source>
        <dbReference type="PROSITE" id="PS51292"/>
    </source>
</evidence>
<dbReference type="InterPro" id="IPR033275">
    <property type="entry name" value="MARCH-like"/>
</dbReference>
<gene>
    <name evidence="5" type="ORF">M8C21_016169</name>
</gene>
<dbReference type="GO" id="GO:0004842">
    <property type="term" value="F:ubiquitin-protein transferase activity"/>
    <property type="evidence" value="ECO:0007669"/>
    <property type="project" value="TreeGrafter"/>
</dbReference>
<sequence length="265" mass="29093">MEEHLSINVGQDGGYEASGVEEPVIQLVECRICQEEDIIENVEVPCACSGSLKFAHRKCVQRWCNEKRDIVCEICRQFSIVLVGNIVSSELFHSLTNLVTLLPHLNLMTPSSISGIDPRVSAMSAAEQQRLIESDYDEYEESGASSASLCRSAAIIMMALLLLRHSLSIGDEDSDDDDDPSVLFALFLLRAAEFLLPCYILVWAIGILQRCRQAQDDETLAAANVPFMSQAEQHRGLQVTIAPGTAVSPTPTFTPPVVSTHDTLQ</sequence>
<dbReference type="Proteomes" id="UP001206925">
    <property type="component" value="Unassembled WGS sequence"/>
</dbReference>
<dbReference type="GO" id="GO:0008270">
    <property type="term" value="F:zinc ion binding"/>
    <property type="evidence" value="ECO:0007669"/>
    <property type="project" value="UniProtKB-KW"/>
</dbReference>
<dbReference type="InterPro" id="IPR022143">
    <property type="entry name" value="DUF3675"/>
</dbReference>
<dbReference type="SMART" id="SM00744">
    <property type="entry name" value="RINGv"/>
    <property type="match status" value="1"/>
</dbReference>
<evidence type="ECO:0000256" key="3">
    <source>
        <dbReference type="ARBA" id="ARBA00022833"/>
    </source>
</evidence>
<dbReference type="EMBL" id="JAMZMK010000292">
    <property type="protein sequence ID" value="KAI7756706.1"/>
    <property type="molecule type" value="Genomic_DNA"/>
</dbReference>
<dbReference type="Pfam" id="PF12906">
    <property type="entry name" value="RINGv"/>
    <property type="match status" value="1"/>
</dbReference>
<evidence type="ECO:0000256" key="1">
    <source>
        <dbReference type="ARBA" id="ARBA00022723"/>
    </source>
</evidence>
<dbReference type="SUPFAM" id="SSF57850">
    <property type="entry name" value="RING/U-box"/>
    <property type="match status" value="1"/>
</dbReference>
<dbReference type="InterPro" id="IPR011016">
    <property type="entry name" value="Znf_RING-CH"/>
</dbReference>
<dbReference type="PANTHER" id="PTHR23012">
    <property type="entry name" value="RING/FYVE/PHD ZINC FINGER DOMAIN-CONTAINING"/>
    <property type="match status" value="1"/>
</dbReference>
<proteinExistence type="predicted"/>
<accession>A0AAD5D925</accession>
<keyword evidence="1" id="KW-0479">Metal-binding</keyword>
<evidence type="ECO:0000256" key="2">
    <source>
        <dbReference type="ARBA" id="ARBA00022771"/>
    </source>
</evidence>
<name>A0AAD5D925_AMBAR</name>
<dbReference type="CDD" id="cd16495">
    <property type="entry name" value="RING_CH-C4HC3_MARCH"/>
    <property type="match status" value="1"/>
</dbReference>
<dbReference type="Gene3D" id="3.30.40.10">
    <property type="entry name" value="Zinc/RING finger domain, C3HC4 (zinc finger)"/>
    <property type="match status" value="1"/>
</dbReference>
<feature type="domain" description="RING-CH-type" evidence="4">
    <location>
        <begin position="22"/>
        <end position="82"/>
    </location>
</feature>
<protein>
    <recommendedName>
        <fullName evidence="4">RING-CH-type domain-containing protein</fullName>
    </recommendedName>
</protein>
<keyword evidence="2" id="KW-0863">Zinc-finger</keyword>
<dbReference type="Pfam" id="PF12428">
    <property type="entry name" value="DUF3675"/>
    <property type="match status" value="1"/>
</dbReference>
<dbReference type="AlphaFoldDB" id="A0AAD5D925"/>
<dbReference type="GO" id="GO:0016020">
    <property type="term" value="C:membrane"/>
    <property type="evidence" value="ECO:0007669"/>
    <property type="project" value="TreeGrafter"/>
</dbReference>
<dbReference type="GO" id="GO:0016567">
    <property type="term" value="P:protein ubiquitination"/>
    <property type="evidence" value="ECO:0007669"/>
    <property type="project" value="TreeGrafter"/>
</dbReference>
<dbReference type="InterPro" id="IPR013083">
    <property type="entry name" value="Znf_RING/FYVE/PHD"/>
</dbReference>
<comment type="caution">
    <text evidence="5">The sequence shown here is derived from an EMBL/GenBank/DDBJ whole genome shotgun (WGS) entry which is preliminary data.</text>
</comment>
<keyword evidence="3" id="KW-0862">Zinc</keyword>
<organism evidence="5 6">
    <name type="scientific">Ambrosia artemisiifolia</name>
    <name type="common">Common ragweed</name>
    <dbReference type="NCBI Taxonomy" id="4212"/>
    <lineage>
        <taxon>Eukaryota</taxon>
        <taxon>Viridiplantae</taxon>
        <taxon>Streptophyta</taxon>
        <taxon>Embryophyta</taxon>
        <taxon>Tracheophyta</taxon>
        <taxon>Spermatophyta</taxon>
        <taxon>Magnoliopsida</taxon>
        <taxon>eudicotyledons</taxon>
        <taxon>Gunneridae</taxon>
        <taxon>Pentapetalae</taxon>
        <taxon>asterids</taxon>
        <taxon>campanulids</taxon>
        <taxon>Asterales</taxon>
        <taxon>Asteraceae</taxon>
        <taxon>Asteroideae</taxon>
        <taxon>Heliantheae alliance</taxon>
        <taxon>Heliantheae</taxon>
        <taxon>Ambrosia</taxon>
    </lineage>
</organism>
<evidence type="ECO:0000313" key="5">
    <source>
        <dbReference type="EMBL" id="KAI7756706.1"/>
    </source>
</evidence>
<dbReference type="PROSITE" id="PS51292">
    <property type="entry name" value="ZF_RING_CH"/>
    <property type="match status" value="1"/>
</dbReference>
<reference evidence="5" key="1">
    <citation type="submission" date="2022-06" db="EMBL/GenBank/DDBJ databases">
        <title>Uncovering the hologenomic basis of an extraordinary plant invasion.</title>
        <authorList>
            <person name="Bieker V.C."/>
            <person name="Martin M.D."/>
            <person name="Gilbert T."/>
            <person name="Hodgins K."/>
            <person name="Battlay P."/>
            <person name="Petersen B."/>
            <person name="Wilson J."/>
        </authorList>
    </citation>
    <scope>NUCLEOTIDE SEQUENCE</scope>
    <source>
        <strain evidence="5">AA19_3_7</strain>
        <tissue evidence="5">Leaf</tissue>
    </source>
</reference>
<dbReference type="PANTHER" id="PTHR23012:SF218">
    <property type="entry name" value="ZINC FINGER, RING-CH-TYPE, ZINC FINGER, RING_FYVE_PHD-TYPE-RELATED"/>
    <property type="match status" value="1"/>
</dbReference>
<keyword evidence="6" id="KW-1185">Reference proteome</keyword>